<keyword evidence="4" id="KW-0658">Purine biosynthesis</keyword>
<protein>
    <recommendedName>
        <fullName evidence="2">phosphoribosylglycinamide formyltransferase 1</fullName>
        <ecNumber evidence="2">2.1.2.2</ecNumber>
    </recommendedName>
</protein>
<keyword evidence="3 7" id="KW-0808">Transferase</keyword>
<evidence type="ECO:0000313" key="8">
    <source>
        <dbReference type="Proteomes" id="UP000004358"/>
    </source>
</evidence>
<dbReference type="eggNOG" id="COG0223">
    <property type="taxonomic scope" value="Bacteria"/>
</dbReference>
<dbReference type="InterPro" id="IPR002376">
    <property type="entry name" value="Formyl_transf_N"/>
</dbReference>
<dbReference type="GO" id="GO:0006189">
    <property type="term" value="P:'de novo' IMP biosynthetic process"/>
    <property type="evidence" value="ECO:0007669"/>
    <property type="project" value="TreeGrafter"/>
</dbReference>
<name>A4A133_9BACT</name>
<evidence type="ECO:0000256" key="1">
    <source>
        <dbReference type="ARBA" id="ARBA00005054"/>
    </source>
</evidence>
<comment type="caution">
    <text evidence="7">The sequence shown here is derived from an EMBL/GenBank/DDBJ whole genome shotgun (WGS) entry which is preliminary data.</text>
</comment>
<dbReference type="EC" id="2.1.2.2" evidence="2"/>
<dbReference type="CDD" id="cd08369">
    <property type="entry name" value="FMT_core"/>
    <property type="match status" value="1"/>
</dbReference>
<evidence type="ECO:0000256" key="3">
    <source>
        <dbReference type="ARBA" id="ARBA00022679"/>
    </source>
</evidence>
<dbReference type="Pfam" id="PF00551">
    <property type="entry name" value="Formyl_trans_N"/>
    <property type="match status" value="1"/>
</dbReference>
<evidence type="ECO:0000313" key="7">
    <source>
        <dbReference type="EMBL" id="EAQ77493.1"/>
    </source>
</evidence>
<dbReference type="GO" id="GO:0005737">
    <property type="term" value="C:cytoplasm"/>
    <property type="evidence" value="ECO:0007669"/>
    <property type="project" value="TreeGrafter"/>
</dbReference>
<organism evidence="7 8">
    <name type="scientific">Blastopirellula marina DSM 3645</name>
    <dbReference type="NCBI Taxonomy" id="314230"/>
    <lineage>
        <taxon>Bacteria</taxon>
        <taxon>Pseudomonadati</taxon>
        <taxon>Planctomycetota</taxon>
        <taxon>Planctomycetia</taxon>
        <taxon>Pirellulales</taxon>
        <taxon>Pirellulaceae</taxon>
        <taxon>Blastopirellula</taxon>
    </lineage>
</organism>
<dbReference type="PANTHER" id="PTHR43369:SF2">
    <property type="entry name" value="PHOSPHORIBOSYLGLYCINAMIDE FORMYLTRANSFERASE"/>
    <property type="match status" value="1"/>
</dbReference>
<dbReference type="RefSeq" id="WP_002654898.1">
    <property type="nucleotide sequence ID" value="NZ_CH672377.1"/>
</dbReference>
<feature type="domain" description="Formyl transferase N-terminal" evidence="6">
    <location>
        <begin position="57"/>
        <end position="158"/>
    </location>
</feature>
<dbReference type="OrthoDB" id="9806170at2"/>
<dbReference type="PANTHER" id="PTHR43369">
    <property type="entry name" value="PHOSPHORIBOSYLGLYCINAMIDE FORMYLTRANSFERASE"/>
    <property type="match status" value="1"/>
</dbReference>
<evidence type="ECO:0000256" key="5">
    <source>
        <dbReference type="SAM" id="MobiDB-lite"/>
    </source>
</evidence>
<feature type="region of interest" description="Disordered" evidence="5">
    <location>
        <begin position="172"/>
        <end position="192"/>
    </location>
</feature>
<evidence type="ECO:0000256" key="4">
    <source>
        <dbReference type="ARBA" id="ARBA00022755"/>
    </source>
</evidence>
<sequence>MKIILCGYHWTGCKALDFLRREGHEVFVYTHENPYHVPSLWQYCEKTDTPYTLKNISKVPLPFEPDVICSVYYRFIIKPHVIEACKGRIFNLHPALLPNYRGCSSLTWAMINGETEAGYTYHYIDEGTDMGDIIIQQPIPIEDFDTQETLFTRVMYTSMTRFSEALHHAAKGLPGDQQTGEGSHYPRGCPHDGVIDPAWDERRKERFVRAMIYPPYPVAKLGVQSIYSLKDLKAAD</sequence>
<gene>
    <name evidence="7" type="ORF">DSM3645_06519</name>
</gene>
<dbReference type="STRING" id="314230.DSM3645_06519"/>
<dbReference type="Gene3D" id="3.40.50.12230">
    <property type="match status" value="1"/>
</dbReference>
<dbReference type="EMBL" id="AANZ01000032">
    <property type="protein sequence ID" value="EAQ77493.1"/>
    <property type="molecule type" value="Genomic_DNA"/>
</dbReference>
<reference evidence="7 8" key="1">
    <citation type="submission" date="2006-02" db="EMBL/GenBank/DDBJ databases">
        <authorList>
            <person name="Amann R."/>
            <person name="Ferriera S."/>
            <person name="Johnson J."/>
            <person name="Kravitz S."/>
            <person name="Halpern A."/>
            <person name="Remington K."/>
            <person name="Beeson K."/>
            <person name="Tran B."/>
            <person name="Rogers Y.-H."/>
            <person name="Friedman R."/>
            <person name="Venter J.C."/>
        </authorList>
    </citation>
    <scope>NUCLEOTIDE SEQUENCE [LARGE SCALE GENOMIC DNA]</scope>
    <source>
        <strain evidence="7 8">DSM 3645</strain>
    </source>
</reference>
<dbReference type="GO" id="GO:0004644">
    <property type="term" value="F:phosphoribosylglycinamide formyltransferase activity"/>
    <property type="evidence" value="ECO:0007669"/>
    <property type="project" value="UniProtKB-EC"/>
</dbReference>
<dbReference type="AlphaFoldDB" id="A4A133"/>
<proteinExistence type="predicted"/>
<comment type="pathway">
    <text evidence="1">Purine metabolism; IMP biosynthesis via de novo pathway; N(2)-formyl-N(1)-(5-phospho-D-ribosyl)glycinamide from N(1)-(5-phospho-D-ribosyl)glycinamide (10-formyl THF route): step 1/1.</text>
</comment>
<accession>A4A133</accession>
<dbReference type="Proteomes" id="UP000004358">
    <property type="component" value="Unassembled WGS sequence"/>
</dbReference>
<evidence type="ECO:0000259" key="6">
    <source>
        <dbReference type="Pfam" id="PF00551"/>
    </source>
</evidence>
<dbReference type="SUPFAM" id="SSF53328">
    <property type="entry name" value="Formyltransferase"/>
    <property type="match status" value="1"/>
</dbReference>
<evidence type="ECO:0000256" key="2">
    <source>
        <dbReference type="ARBA" id="ARBA00012254"/>
    </source>
</evidence>
<dbReference type="InterPro" id="IPR036477">
    <property type="entry name" value="Formyl_transf_N_sf"/>
</dbReference>
<dbReference type="HOGENOM" id="CLU_033347_2_0_0"/>